<gene>
    <name evidence="3" type="ORF">J2T22_001652</name>
</gene>
<evidence type="ECO:0000313" key="3">
    <source>
        <dbReference type="EMBL" id="MDQ0118474.1"/>
    </source>
</evidence>
<accession>A0ABT9UFP9</accession>
<feature type="chain" id="PRO_5046352546" evidence="2">
    <location>
        <begin position="23"/>
        <end position="538"/>
    </location>
</feature>
<keyword evidence="4" id="KW-1185">Reference proteome</keyword>
<evidence type="ECO:0000313" key="4">
    <source>
        <dbReference type="Proteomes" id="UP001226389"/>
    </source>
</evidence>
<organism evidence="3 4">
    <name type="scientific">Pseudarthrobacter defluvii</name>
    <dbReference type="NCBI Taxonomy" id="410837"/>
    <lineage>
        <taxon>Bacteria</taxon>
        <taxon>Bacillati</taxon>
        <taxon>Actinomycetota</taxon>
        <taxon>Actinomycetes</taxon>
        <taxon>Micrococcales</taxon>
        <taxon>Micrococcaceae</taxon>
        <taxon>Pseudarthrobacter</taxon>
    </lineage>
</organism>
<reference evidence="3 4" key="1">
    <citation type="submission" date="2023-07" db="EMBL/GenBank/DDBJ databases">
        <title>Sorghum-associated microbial communities from plants grown in Nebraska, USA.</title>
        <authorList>
            <person name="Schachtman D."/>
        </authorList>
    </citation>
    <scope>NUCLEOTIDE SEQUENCE [LARGE SCALE GENOMIC DNA]</scope>
    <source>
        <strain evidence="3 4">DS994</strain>
    </source>
</reference>
<dbReference type="RefSeq" id="WP_307489515.1">
    <property type="nucleotide sequence ID" value="NZ_JAUSSY010000005.1"/>
</dbReference>
<name>A0ABT9UFP9_9MICC</name>
<comment type="caution">
    <text evidence="3">The sequence shown here is derived from an EMBL/GenBank/DDBJ whole genome shotgun (WGS) entry which is preliminary data.</text>
</comment>
<evidence type="ECO:0000256" key="2">
    <source>
        <dbReference type="SAM" id="SignalP"/>
    </source>
</evidence>
<evidence type="ECO:0000256" key="1">
    <source>
        <dbReference type="SAM" id="MobiDB-lite"/>
    </source>
</evidence>
<keyword evidence="2" id="KW-0732">Signal</keyword>
<proteinExistence type="predicted"/>
<protein>
    <submittedName>
        <fullName evidence="3">Uncharacterized protein</fullName>
    </submittedName>
</protein>
<dbReference type="Proteomes" id="UP001226389">
    <property type="component" value="Unassembled WGS sequence"/>
</dbReference>
<feature type="signal peptide" evidence="2">
    <location>
        <begin position="1"/>
        <end position="22"/>
    </location>
</feature>
<feature type="region of interest" description="Disordered" evidence="1">
    <location>
        <begin position="181"/>
        <end position="214"/>
    </location>
</feature>
<sequence length="538" mass="57706">MKALKFITALLGCLVLGTQLMADGRSTIRAYEAQVVNAAQPLDQIAGSATLVHTVHADLALHQTLPHICCGGRSDPTHNDYDGSRDITVTWQSDPDAKWEGSPGIGGPIRIAAHATVTRNYNEHDKTVHEGWGGCENGQTLPVKETDDIQATGSDSSTEEGYIVARTIDNRLYVQLTHHDIPSNEVNPPATYKQTTHGEGPGYCGNPPPDQTRTGVGGGNLFGTAPQGTMPENCLLYEYISYSTPVNSQGSCTFSGSTQPPESSSQSDTYNWRVYICPQVPSPGESCQPPHHFVVDLKSWIPMKDVVDPVLPNTVDYPSSVDYEAFDANCYGGQLSFIDQLNTFVTSAYLGDAHAVFTGTYRSELIVSFDFDGKKIQNFDVAKNGGVSVRHKVYTTNRSGSPPVVHTCEDSEQDTLEGQAKQSGDASFVASYKASNPLIPLHLAPAFVQRVTAGFEGADTLKVSYTVTDFPSAGIEISRDGTKIVTALSNDASCIPYDSMHGLSGAIKLLIGLNRFSEGSFTASAKSPHTEGKASPLC</sequence>
<dbReference type="EMBL" id="JAUSSY010000005">
    <property type="protein sequence ID" value="MDQ0118474.1"/>
    <property type="molecule type" value="Genomic_DNA"/>
</dbReference>